<gene>
    <name evidence="1" type="ORF">C1H46_040368</name>
</gene>
<comment type="caution">
    <text evidence="1">The sequence shown here is derived from an EMBL/GenBank/DDBJ whole genome shotgun (WGS) entry which is preliminary data.</text>
</comment>
<organism evidence="1 2">
    <name type="scientific">Malus baccata</name>
    <name type="common">Siberian crab apple</name>
    <name type="synonym">Pyrus baccata</name>
    <dbReference type="NCBI Taxonomy" id="106549"/>
    <lineage>
        <taxon>Eukaryota</taxon>
        <taxon>Viridiplantae</taxon>
        <taxon>Streptophyta</taxon>
        <taxon>Embryophyta</taxon>
        <taxon>Tracheophyta</taxon>
        <taxon>Spermatophyta</taxon>
        <taxon>Magnoliopsida</taxon>
        <taxon>eudicotyledons</taxon>
        <taxon>Gunneridae</taxon>
        <taxon>Pentapetalae</taxon>
        <taxon>rosids</taxon>
        <taxon>fabids</taxon>
        <taxon>Rosales</taxon>
        <taxon>Rosaceae</taxon>
        <taxon>Amygdaloideae</taxon>
        <taxon>Maleae</taxon>
        <taxon>Malus</taxon>
    </lineage>
</organism>
<evidence type="ECO:0000313" key="1">
    <source>
        <dbReference type="EMBL" id="TQD74084.1"/>
    </source>
</evidence>
<dbReference type="EMBL" id="VIEB01001220">
    <property type="protein sequence ID" value="TQD74084.1"/>
    <property type="molecule type" value="Genomic_DNA"/>
</dbReference>
<name>A0A540KIQ2_MALBA</name>
<accession>A0A540KIQ2</accession>
<sequence length="137" mass="15784">MACRISIEAKRTATSTKVRDCCVLQIDFWKSEEPMKLASGFREKVEFFNVYDEDLLAFCWICRWEKYQSEEEVALGRGKRLRKAVSYREAYAAHLTETMSENLGINQGLISIPEDHVGVYWRGSALLKTITDPSDVH</sequence>
<dbReference type="Proteomes" id="UP000315295">
    <property type="component" value="Unassembled WGS sequence"/>
</dbReference>
<reference evidence="1 2" key="1">
    <citation type="journal article" date="2019" name="G3 (Bethesda)">
        <title>Sequencing of a Wild Apple (Malus baccata) Genome Unravels the Differences Between Cultivated and Wild Apple Species Regarding Disease Resistance and Cold Tolerance.</title>
        <authorList>
            <person name="Chen X."/>
        </authorList>
    </citation>
    <scope>NUCLEOTIDE SEQUENCE [LARGE SCALE GENOMIC DNA]</scope>
    <source>
        <strain evidence="2">cv. Shandingzi</strain>
        <tissue evidence="1">Leaves</tissue>
    </source>
</reference>
<dbReference type="AlphaFoldDB" id="A0A540KIQ2"/>
<protein>
    <submittedName>
        <fullName evidence="1">Uncharacterized protein</fullName>
    </submittedName>
</protein>
<evidence type="ECO:0000313" key="2">
    <source>
        <dbReference type="Proteomes" id="UP000315295"/>
    </source>
</evidence>
<dbReference type="STRING" id="106549.A0A540KIQ2"/>
<keyword evidence="2" id="KW-1185">Reference proteome</keyword>
<proteinExistence type="predicted"/>